<sequence length="693" mass="74555">MLRVSVDVGGTFTDLVALDEGTGELLNIKVPSVPRNPEKGVVDAFGQLLRREAAEAVRMVGHATTIATNALFGQVDLELPRTALITTRGFRDVIEIGRQRRAEVYNLFFRRPPTLVERRLRYEVEERIDAEGKVLVPLDAEEVEGVLGEIEGEGVESLAIGFLNSYANPRHEEEVLERARRLPGLHLTASSRVSNEYREYERLSTAVVNAALKPIIHAYISQFAVDLGNLGVGAPLYVMQSNGGMAAADVVAEKPATIVESGPASGVIAAAWLGGLLGEGDIISFDMGGTTAKAGAIRGRVPEVVSEYEVAGRVHMGRLVKGSGYPVRFPVIDLAECSAGGGTIARVDEGGALRVGPTSAGASPGPACYGLGGEEATITDANLILGRLNPHELLGGEMPIHPRLARRAIEGLGRRLGMGPEEAAVSVVRIANAMMSRILRIVSVERGFDPRRFTLVAFGGAGPMHACALAEELGIGRIVVPPNPGMFSAVGLLSADLFHDHVRALVRRADEVDPAEVEVCFREMEGEGRGTLAGEGVGPGERRFLRRLDLRYLGQAYELTVGAPDPLDAEGMRTVVEAFHLRHREVYGYAAEGEPVELVNVRLRAVGIIPKPHLRELPSSQEEAPPRDNRPAYFEGPGCWIETPVYDREALGEGWRLEGPAVVEQYDATTVVYPGWDAAVDRFGNLVLGRGEP</sequence>
<evidence type="ECO:0000259" key="3">
    <source>
        <dbReference type="Pfam" id="PF19278"/>
    </source>
</evidence>
<dbReference type="Pfam" id="PF05378">
    <property type="entry name" value="Hydant_A_N"/>
    <property type="match status" value="1"/>
</dbReference>
<evidence type="ECO:0008006" key="6">
    <source>
        <dbReference type="Google" id="ProtNLM"/>
    </source>
</evidence>
<dbReference type="InterPro" id="IPR043129">
    <property type="entry name" value="ATPase_NBD"/>
</dbReference>
<dbReference type="Pfam" id="PF01968">
    <property type="entry name" value="Hydantoinase_A"/>
    <property type="match status" value="1"/>
</dbReference>
<evidence type="ECO:0000313" key="5">
    <source>
        <dbReference type="Proteomes" id="UP000037210"/>
    </source>
</evidence>
<feature type="domain" description="Hydantoinase A/oxoprolinase" evidence="1">
    <location>
        <begin position="202"/>
        <end position="500"/>
    </location>
</feature>
<feature type="domain" description="Hydantoinase/oxoprolinase N-terminal" evidence="2">
    <location>
        <begin position="3"/>
        <end position="181"/>
    </location>
</feature>
<dbReference type="PATRIC" id="fig|1685127.3.peg.419"/>
<dbReference type="PANTHER" id="PTHR11365">
    <property type="entry name" value="5-OXOPROLINASE RELATED"/>
    <property type="match status" value="1"/>
</dbReference>
<dbReference type="Proteomes" id="UP000037210">
    <property type="component" value="Unassembled WGS sequence"/>
</dbReference>
<dbReference type="AlphaFoldDB" id="A0A0M0BRX0"/>
<protein>
    <recommendedName>
        <fullName evidence="6">5-oxoprolinase</fullName>
    </recommendedName>
</protein>
<dbReference type="GO" id="GO:0006749">
    <property type="term" value="P:glutathione metabolic process"/>
    <property type="evidence" value="ECO:0007669"/>
    <property type="project" value="TreeGrafter"/>
</dbReference>
<name>A0A0M0BRX0_9ARCH</name>
<dbReference type="GO" id="GO:0005829">
    <property type="term" value="C:cytosol"/>
    <property type="evidence" value="ECO:0007669"/>
    <property type="project" value="TreeGrafter"/>
</dbReference>
<proteinExistence type="predicted"/>
<reference evidence="4 5" key="1">
    <citation type="submission" date="2015-06" db="EMBL/GenBank/DDBJ databases">
        <title>New insights into the roles of widespread benthic archaea in carbon and nitrogen cycling.</title>
        <authorList>
            <person name="Lazar C.S."/>
            <person name="Baker B.J."/>
            <person name="Seitz K.W."/>
            <person name="Hyde A.S."/>
            <person name="Dick G.J."/>
            <person name="Hinrichs K.-U."/>
            <person name="Teske A.P."/>
        </authorList>
    </citation>
    <scope>NUCLEOTIDE SEQUENCE [LARGE SCALE GENOMIC DNA]</scope>
    <source>
        <strain evidence="4">DG-45</strain>
    </source>
</reference>
<organism evidence="4 5">
    <name type="scientific">miscellaneous Crenarchaeota group-15 archaeon DG-45</name>
    <dbReference type="NCBI Taxonomy" id="1685127"/>
    <lineage>
        <taxon>Archaea</taxon>
        <taxon>Candidatus Bathyarchaeota</taxon>
        <taxon>MCG-15</taxon>
    </lineage>
</organism>
<evidence type="ECO:0000259" key="1">
    <source>
        <dbReference type="Pfam" id="PF01968"/>
    </source>
</evidence>
<evidence type="ECO:0000259" key="2">
    <source>
        <dbReference type="Pfam" id="PF05378"/>
    </source>
</evidence>
<feature type="domain" description="Acetophenone carboxylase-like C-terminal" evidence="3">
    <location>
        <begin position="517"/>
        <end position="683"/>
    </location>
</feature>
<dbReference type="InterPro" id="IPR002821">
    <property type="entry name" value="Hydantoinase_A"/>
</dbReference>
<dbReference type="SUPFAM" id="SSF53067">
    <property type="entry name" value="Actin-like ATPase domain"/>
    <property type="match status" value="1"/>
</dbReference>
<gene>
    <name evidence="4" type="ORF">AC482_01635</name>
</gene>
<dbReference type="InterPro" id="IPR045079">
    <property type="entry name" value="Oxoprolinase-like"/>
</dbReference>
<dbReference type="EMBL" id="LFWZ01000011">
    <property type="protein sequence ID" value="KON31184.1"/>
    <property type="molecule type" value="Genomic_DNA"/>
</dbReference>
<accession>A0A0M0BRX0</accession>
<dbReference type="InterPro" id="IPR049517">
    <property type="entry name" value="ACX-like_C"/>
</dbReference>
<dbReference type="PANTHER" id="PTHR11365:SF23">
    <property type="entry name" value="HYPOTHETICAL 5-OXOPROLINASE (EUROFUNG)-RELATED"/>
    <property type="match status" value="1"/>
</dbReference>
<dbReference type="InterPro" id="IPR008040">
    <property type="entry name" value="Hydant_A_N"/>
</dbReference>
<evidence type="ECO:0000313" key="4">
    <source>
        <dbReference type="EMBL" id="KON31184.1"/>
    </source>
</evidence>
<dbReference type="Pfam" id="PF19278">
    <property type="entry name" value="Hydant_A_C"/>
    <property type="match status" value="1"/>
</dbReference>
<dbReference type="GO" id="GO:0017168">
    <property type="term" value="F:5-oxoprolinase (ATP-hydrolyzing) activity"/>
    <property type="evidence" value="ECO:0007669"/>
    <property type="project" value="TreeGrafter"/>
</dbReference>
<comment type="caution">
    <text evidence="4">The sequence shown here is derived from an EMBL/GenBank/DDBJ whole genome shotgun (WGS) entry which is preliminary data.</text>
</comment>